<dbReference type="InterPro" id="IPR029787">
    <property type="entry name" value="Nucleotide_cyclase"/>
</dbReference>
<feature type="transmembrane region" description="Helical" evidence="1">
    <location>
        <begin position="38"/>
        <end position="57"/>
    </location>
</feature>
<dbReference type="NCBIfam" id="TIGR00254">
    <property type="entry name" value="GGDEF"/>
    <property type="match status" value="1"/>
</dbReference>
<dbReference type="GO" id="GO:0052621">
    <property type="term" value="F:diguanylate cyclase activity"/>
    <property type="evidence" value="ECO:0007669"/>
    <property type="project" value="TreeGrafter"/>
</dbReference>
<dbReference type="InterPro" id="IPR043128">
    <property type="entry name" value="Rev_trsase/Diguanyl_cyclase"/>
</dbReference>
<dbReference type="PANTHER" id="PTHR45138:SF9">
    <property type="entry name" value="DIGUANYLATE CYCLASE DGCM-RELATED"/>
    <property type="match status" value="1"/>
</dbReference>
<dbReference type="FunFam" id="3.30.70.270:FF:000001">
    <property type="entry name" value="Diguanylate cyclase domain protein"/>
    <property type="match status" value="1"/>
</dbReference>
<feature type="transmembrane region" description="Helical" evidence="1">
    <location>
        <begin position="134"/>
        <end position="152"/>
    </location>
</feature>
<feature type="transmembrane region" description="Helical" evidence="1">
    <location>
        <begin position="69"/>
        <end position="94"/>
    </location>
</feature>
<evidence type="ECO:0000259" key="2">
    <source>
        <dbReference type="PROSITE" id="PS50887"/>
    </source>
</evidence>
<keyword evidence="1" id="KW-0812">Transmembrane</keyword>
<dbReference type="Gene3D" id="1.10.1760.20">
    <property type="match status" value="1"/>
</dbReference>
<feature type="transmembrane region" description="Helical" evidence="1">
    <location>
        <begin position="6"/>
        <end position="26"/>
    </location>
</feature>
<feature type="transmembrane region" description="Helical" evidence="1">
    <location>
        <begin position="164"/>
        <end position="182"/>
    </location>
</feature>
<dbReference type="InterPro" id="IPR050469">
    <property type="entry name" value="Diguanylate_Cyclase"/>
</dbReference>
<dbReference type="Pfam" id="PF00990">
    <property type="entry name" value="GGDEF"/>
    <property type="match status" value="1"/>
</dbReference>
<name>A0A511MZ47_DEIC1</name>
<dbReference type="InterPro" id="IPR000160">
    <property type="entry name" value="GGDEF_dom"/>
</dbReference>
<dbReference type="GO" id="GO:1902201">
    <property type="term" value="P:negative regulation of bacterial-type flagellum-dependent cell motility"/>
    <property type="evidence" value="ECO:0007669"/>
    <property type="project" value="TreeGrafter"/>
</dbReference>
<reference evidence="3 4" key="1">
    <citation type="submission" date="2019-07" db="EMBL/GenBank/DDBJ databases">
        <title>Whole genome shotgun sequence of Deinococcus cellulosilyticus NBRC 106333.</title>
        <authorList>
            <person name="Hosoyama A."/>
            <person name="Uohara A."/>
            <person name="Ohji S."/>
            <person name="Ichikawa N."/>
        </authorList>
    </citation>
    <scope>NUCLEOTIDE SEQUENCE [LARGE SCALE GENOMIC DNA]</scope>
    <source>
        <strain evidence="3 4">NBRC 106333</strain>
    </source>
</reference>
<evidence type="ECO:0000313" key="4">
    <source>
        <dbReference type="Proteomes" id="UP000321306"/>
    </source>
</evidence>
<gene>
    <name evidence="3" type="ORF">DC3_10410</name>
</gene>
<protein>
    <submittedName>
        <fullName evidence="3">GGDEF domain-containing protein</fullName>
    </submittedName>
</protein>
<dbReference type="GO" id="GO:0043709">
    <property type="term" value="P:cell adhesion involved in single-species biofilm formation"/>
    <property type="evidence" value="ECO:0007669"/>
    <property type="project" value="TreeGrafter"/>
</dbReference>
<dbReference type="SMART" id="SM00267">
    <property type="entry name" value="GGDEF"/>
    <property type="match status" value="1"/>
</dbReference>
<feature type="domain" description="GGDEF" evidence="2">
    <location>
        <begin position="222"/>
        <end position="350"/>
    </location>
</feature>
<evidence type="ECO:0000256" key="1">
    <source>
        <dbReference type="SAM" id="Phobius"/>
    </source>
</evidence>
<dbReference type="RefSeq" id="WP_146882865.1">
    <property type="nucleotide sequence ID" value="NZ_BJXB01000003.1"/>
</dbReference>
<dbReference type="AlphaFoldDB" id="A0A511MZ47"/>
<dbReference type="OrthoDB" id="9759607at2"/>
<dbReference type="Proteomes" id="UP000321306">
    <property type="component" value="Unassembled WGS sequence"/>
</dbReference>
<organism evidence="3 4">
    <name type="scientific">Deinococcus cellulosilyticus (strain DSM 18568 / NBRC 106333 / KACC 11606 / 5516J-15)</name>
    <dbReference type="NCBI Taxonomy" id="1223518"/>
    <lineage>
        <taxon>Bacteria</taxon>
        <taxon>Thermotogati</taxon>
        <taxon>Deinococcota</taxon>
        <taxon>Deinococci</taxon>
        <taxon>Deinococcales</taxon>
        <taxon>Deinococcaceae</taxon>
        <taxon>Deinococcus</taxon>
    </lineage>
</organism>
<keyword evidence="4" id="KW-1185">Reference proteome</keyword>
<proteinExistence type="predicted"/>
<accession>A0A511MZ47</accession>
<dbReference type="SUPFAM" id="SSF55073">
    <property type="entry name" value="Nucleotide cyclase"/>
    <property type="match status" value="1"/>
</dbReference>
<keyword evidence="1" id="KW-0472">Membrane</keyword>
<dbReference type="CDD" id="cd01949">
    <property type="entry name" value="GGDEF"/>
    <property type="match status" value="1"/>
</dbReference>
<dbReference type="PROSITE" id="PS50887">
    <property type="entry name" value="GGDEF"/>
    <property type="match status" value="1"/>
</dbReference>
<feature type="transmembrane region" description="Helical" evidence="1">
    <location>
        <begin position="106"/>
        <end position="122"/>
    </location>
</feature>
<dbReference type="EMBL" id="BJXB01000003">
    <property type="protein sequence ID" value="GEM45406.1"/>
    <property type="molecule type" value="Genomic_DNA"/>
</dbReference>
<evidence type="ECO:0000313" key="3">
    <source>
        <dbReference type="EMBL" id="GEM45406.1"/>
    </source>
</evidence>
<dbReference type="PANTHER" id="PTHR45138">
    <property type="entry name" value="REGULATORY COMPONENTS OF SENSORY TRANSDUCTION SYSTEM"/>
    <property type="match status" value="1"/>
</dbReference>
<keyword evidence="1" id="KW-1133">Transmembrane helix</keyword>
<comment type="caution">
    <text evidence="3">The sequence shown here is derived from an EMBL/GenBank/DDBJ whole genome shotgun (WGS) entry which is preliminary data.</text>
</comment>
<sequence length="350" mass="40123">MIQLVEGLALNLCIVITATYLFSLTYTHWRRETDRKLILMRAAIAAASSLFLTSQAVPLSNGAMLDLRILPLALITLRYGMWYGLFAIMLVFFARGQFWHQFTNQDVAILICYVIACVYRYYSTIESEEVPFRSYLYAPVVIFSGLLIYMFNQKSWDPSILPSLGLLYLTNVLGFMAASRIIHRHVQYLKLTDGLKEETLIDPLTRVFNRRQFELDKPGMREGDAIVVIDIDDFKKVNDTYGHAVGDQVLQELARRLVLTVRHSDRVYRLGGEEFAVYLSRCPEEYMNTIAERIKERIFSERFNTVGRVSVSGGLVRLSAEQSIDAAFEQADQYLYQAKKSGKNRIITSL</sequence>
<dbReference type="Gene3D" id="3.30.70.270">
    <property type="match status" value="1"/>
</dbReference>
<dbReference type="GO" id="GO:0005886">
    <property type="term" value="C:plasma membrane"/>
    <property type="evidence" value="ECO:0007669"/>
    <property type="project" value="TreeGrafter"/>
</dbReference>